<organism evidence="1 2">
    <name type="scientific">Sorangium cellulosum So0157-2</name>
    <dbReference type="NCBI Taxonomy" id="1254432"/>
    <lineage>
        <taxon>Bacteria</taxon>
        <taxon>Pseudomonadati</taxon>
        <taxon>Myxococcota</taxon>
        <taxon>Polyangia</taxon>
        <taxon>Polyangiales</taxon>
        <taxon>Polyangiaceae</taxon>
        <taxon>Sorangium</taxon>
    </lineage>
</organism>
<name>S4XNL2_SORCE</name>
<sequence>MWGRNENSGIVTGRVTNATVLYKKKDGKCTQDPSLLRQEFVGNEFVAPGEWALLVNEKYEIPCEKAGL</sequence>
<dbReference type="Proteomes" id="UP000014803">
    <property type="component" value="Chromosome"/>
</dbReference>
<dbReference type="PATRIC" id="fig|1254432.3.peg.2176"/>
<evidence type="ECO:0000313" key="2">
    <source>
        <dbReference type="Proteomes" id="UP000014803"/>
    </source>
</evidence>
<dbReference type="EMBL" id="CP003969">
    <property type="protein sequence ID" value="AGP34767.1"/>
    <property type="molecule type" value="Genomic_DNA"/>
</dbReference>
<reference evidence="1 2" key="1">
    <citation type="journal article" date="2013" name="Sci. Rep.">
        <title>Extraordinary expansion of a Sorangium cellulosum genome from an alkaline milieu.</title>
        <authorList>
            <person name="Han K."/>
            <person name="Li Z.F."/>
            <person name="Peng R."/>
            <person name="Zhu L.P."/>
            <person name="Zhou T."/>
            <person name="Wang L.G."/>
            <person name="Li S.G."/>
            <person name="Zhang X.B."/>
            <person name="Hu W."/>
            <person name="Wu Z.H."/>
            <person name="Qin N."/>
            <person name="Li Y.Z."/>
        </authorList>
    </citation>
    <scope>NUCLEOTIDE SEQUENCE [LARGE SCALE GENOMIC DNA]</scope>
    <source>
        <strain evidence="1 2">So0157-2</strain>
    </source>
</reference>
<dbReference type="KEGG" id="scu:SCE1572_09735"/>
<gene>
    <name evidence="1" type="ORF">SCE1572_09735</name>
</gene>
<protein>
    <submittedName>
        <fullName evidence="1">Uncharacterized protein</fullName>
    </submittedName>
</protein>
<proteinExistence type="predicted"/>
<dbReference type="STRING" id="1254432.SCE1572_09735"/>
<evidence type="ECO:0000313" key="1">
    <source>
        <dbReference type="EMBL" id="AGP34767.1"/>
    </source>
</evidence>
<accession>S4XNL2</accession>
<dbReference type="HOGENOM" id="CLU_2791767_0_0_7"/>
<dbReference type="AlphaFoldDB" id="S4XNL2"/>